<feature type="region of interest" description="Disordered" evidence="1">
    <location>
        <begin position="34"/>
        <end position="54"/>
    </location>
</feature>
<dbReference type="AlphaFoldDB" id="A0A1H1J1Q0"/>
<name>A0A1H1J1Q0_9BURK</name>
<evidence type="ECO:0000313" key="2">
    <source>
        <dbReference type="EMBL" id="SDR43833.1"/>
    </source>
</evidence>
<keyword evidence="3" id="KW-1185">Reference proteome</keyword>
<proteinExistence type="predicted"/>
<organism evidence="2 3">
    <name type="scientific">Paraburkholderia tuberum</name>
    <dbReference type="NCBI Taxonomy" id="157910"/>
    <lineage>
        <taxon>Bacteria</taxon>
        <taxon>Pseudomonadati</taxon>
        <taxon>Pseudomonadota</taxon>
        <taxon>Betaproteobacteria</taxon>
        <taxon>Burkholderiales</taxon>
        <taxon>Burkholderiaceae</taxon>
        <taxon>Paraburkholderia</taxon>
    </lineage>
</organism>
<sequence>MAFYLSWLAMGLAGATGVVALRALGATQTKQRAALRPVRIASPDRRTDRQARRG</sequence>
<feature type="compositionally biased region" description="Basic and acidic residues" evidence="1">
    <location>
        <begin position="42"/>
        <end position="54"/>
    </location>
</feature>
<evidence type="ECO:0000256" key="1">
    <source>
        <dbReference type="SAM" id="MobiDB-lite"/>
    </source>
</evidence>
<dbReference type="STRING" id="157910.SAMN05445850_3999"/>
<dbReference type="EMBL" id="FNKX01000002">
    <property type="protein sequence ID" value="SDR43833.1"/>
    <property type="molecule type" value="Genomic_DNA"/>
</dbReference>
<dbReference type="Proteomes" id="UP000199365">
    <property type="component" value="Unassembled WGS sequence"/>
</dbReference>
<evidence type="ECO:0000313" key="3">
    <source>
        <dbReference type="Proteomes" id="UP000199365"/>
    </source>
</evidence>
<accession>A0A1H1J1Q0</accession>
<gene>
    <name evidence="2" type="ORF">SAMN05445850_3999</name>
</gene>
<reference evidence="3" key="1">
    <citation type="submission" date="2016-10" db="EMBL/GenBank/DDBJ databases">
        <authorList>
            <person name="Varghese N."/>
            <person name="Submissions S."/>
        </authorList>
    </citation>
    <scope>NUCLEOTIDE SEQUENCE [LARGE SCALE GENOMIC DNA]</scope>
    <source>
        <strain evidence="3">DUS833</strain>
    </source>
</reference>
<protein>
    <submittedName>
        <fullName evidence="2">Uncharacterized protein</fullName>
    </submittedName>
</protein>